<dbReference type="FunCoup" id="A0A7N2L4R5">
    <property type="interactions" value="104"/>
</dbReference>
<dbReference type="OMA" id="DLTCCRF"/>
<dbReference type="Proteomes" id="UP000594261">
    <property type="component" value="Chromosome 3"/>
</dbReference>
<dbReference type="InterPro" id="IPR006553">
    <property type="entry name" value="Leu-rich_rpt_Cys-con_subtyp"/>
</dbReference>
<evidence type="ECO:0000313" key="3">
    <source>
        <dbReference type="Proteomes" id="UP000594261"/>
    </source>
</evidence>
<dbReference type="SUPFAM" id="SSF52047">
    <property type="entry name" value="RNI-like"/>
    <property type="match status" value="2"/>
</dbReference>
<dbReference type="AlphaFoldDB" id="A0A7N2L4R5"/>
<organism evidence="2 3">
    <name type="scientific">Quercus lobata</name>
    <name type="common">Valley oak</name>
    <dbReference type="NCBI Taxonomy" id="97700"/>
    <lineage>
        <taxon>Eukaryota</taxon>
        <taxon>Viridiplantae</taxon>
        <taxon>Streptophyta</taxon>
        <taxon>Embryophyta</taxon>
        <taxon>Tracheophyta</taxon>
        <taxon>Spermatophyta</taxon>
        <taxon>Magnoliopsida</taxon>
        <taxon>eudicotyledons</taxon>
        <taxon>Gunneridae</taxon>
        <taxon>Pentapetalae</taxon>
        <taxon>rosids</taxon>
        <taxon>fabids</taxon>
        <taxon>Fagales</taxon>
        <taxon>Fagaceae</taxon>
        <taxon>Quercus</taxon>
    </lineage>
</organism>
<dbReference type="FunFam" id="3.80.10.10:FF:000518">
    <property type="entry name" value="F-box family protein"/>
    <property type="match status" value="1"/>
</dbReference>
<feature type="domain" description="F-box/LRR-repeat protein 15-like leucin rich repeat" evidence="1">
    <location>
        <begin position="478"/>
        <end position="551"/>
    </location>
</feature>
<dbReference type="GeneID" id="115980121"/>
<dbReference type="Gramene" id="QL03p019441:mrna">
    <property type="protein sequence ID" value="QL03p019441:mrna"/>
    <property type="gene ID" value="QL03p019441"/>
</dbReference>
<dbReference type="KEGG" id="qlo:115980121"/>
<dbReference type="Pfam" id="PF25372">
    <property type="entry name" value="DUF7885"/>
    <property type="match status" value="2"/>
</dbReference>
<dbReference type="EnsemblPlants" id="QL03p019441:mrna">
    <property type="protein sequence ID" value="QL03p019441:mrna"/>
    <property type="gene ID" value="QL03p019441"/>
</dbReference>
<evidence type="ECO:0000313" key="2">
    <source>
        <dbReference type="EnsemblPlants" id="QL03p019441:mrna"/>
    </source>
</evidence>
<dbReference type="GO" id="GO:0019005">
    <property type="term" value="C:SCF ubiquitin ligase complex"/>
    <property type="evidence" value="ECO:0007669"/>
    <property type="project" value="TreeGrafter"/>
</dbReference>
<dbReference type="EMBL" id="LRBV02000003">
    <property type="status" value="NOT_ANNOTATED_CDS"/>
    <property type="molecule type" value="Genomic_DNA"/>
</dbReference>
<dbReference type="OrthoDB" id="423607at2759"/>
<sequence>MLLSVFTEDLLVRVYIKLGSESDRKTWRLVCKDFLRVDSVTRRSLRVLRSEFLHGLLSKYKNLDTLDLTVCPRIEDATVSVMLSQAVNSVSWTRWVTRLVLSRASGLRYGGLERLVGACPCLEVLDVSYCWVYGDREAWAISSVRGLRELRMDKCLGVSDVGLAKIAVGCGKLERLSLKWCMEISDLGVDLLCKKCLELKSLDVSYLKVTSESLRSIASLPKLELLAMVGCPFLDDYGLQFLEHGCPSLQAIDVSRCGCVSSSGLISVVRGHRGLAMLNAGYCFSELSAMVLYSLKDLKNLNTIRIDGAQVSDSSFQTFSTNCKSLVEIGLSKCVGVTNMGIMQLVYGCVGLKIVNLTCCRFITDEAISALANSCRNLVSLKLEACDKVTEKSLDQLGSCCLQLKELDLTDCCGVNDKGLKYLSRCSELLSLKLGLCTNISDKGLAYIAHNCTKISELDLYRCTSIGDDGLAALSSGFKNLMKLNLSYCNGVTDRGVQYIGCLGELSDLEMRGLVNLTSEGLTAVAAGCKKLSDLDLKHCGKIDDSGFWALSYYSRNMRQINMSYCAVSDVGLCMVLGNLTRLQDVKLVHLMNVTVKGFELALRACCVRIKKAKLIGSLRFLLSTEILETLHARGCKIRWE</sequence>
<reference evidence="2" key="2">
    <citation type="submission" date="2021-01" db="UniProtKB">
        <authorList>
            <consortium name="EnsemblPlants"/>
        </authorList>
    </citation>
    <scope>IDENTIFICATION</scope>
</reference>
<proteinExistence type="predicted"/>
<keyword evidence="3" id="KW-1185">Reference proteome</keyword>
<feature type="domain" description="F-box/LRR-repeat protein 15-like leucin rich repeat" evidence="1">
    <location>
        <begin position="289"/>
        <end position="476"/>
    </location>
</feature>
<dbReference type="SMART" id="SM00367">
    <property type="entry name" value="LRR_CC"/>
    <property type="match status" value="16"/>
</dbReference>
<dbReference type="InterPro" id="IPR057207">
    <property type="entry name" value="FBXL15_LRR"/>
</dbReference>
<dbReference type="RefSeq" id="XP_030958260.1">
    <property type="nucleotide sequence ID" value="XM_031102400.1"/>
</dbReference>
<protein>
    <recommendedName>
        <fullName evidence="1">F-box/LRR-repeat protein 15-like leucin rich repeat domain-containing protein</fullName>
    </recommendedName>
</protein>
<dbReference type="Gene3D" id="3.80.10.10">
    <property type="entry name" value="Ribonuclease Inhibitor"/>
    <property type="match status" value="4"/>
</dbReference>
<evidence type="ECO:0000259" key="1">
    <source>
        <dbReference type="Pfam" id="PF25372"/>
    </source>
</evidence>
<dbReference type="InterPro" id="IPR032675">
    <property type="entry name" value="LRR_dom_sf"/>
</dbReference>
<name>A0A7N2L4R5_QUELO</name>
<gene>
    <name evidence="2" type="primary">LOC115980121</name>
</gene>
<dbReference type="GO" id="GO:0031146">
    <property type="term" value="P:SCF-dependent proteasomal ubiquitin-dependent protein catabolic process"/>
    <property type="evidence" value="ECO:0007669"/>
    <property type="project" value="TreeGrafter"/>
</dbReference>
<dbReference type="PANTHER" id="PTHR13318:SF272">
    <property type="entry name" value="OS12G0552700 PROTEIN"/>
    <property type="match status" value="1"/>
</dbReference>
<dbReference type="InParanoid" id="A0A7N2L4R5"/>
<accession>A0A7N2L4R5</accession>
<dbReference type="FunFam" id="3.80.10.10:FF:000276">
    <property type="entry name" value="F-box/LRR-repeat protein 3"/>
    <property type="match status" value="1"/>
</dbReference>
<dbReference type="PANTHER" id="PTHR13318">
    <property type="entry name" value="PARTNER OF PAIRED, ISOFORM B-RELATED"/>
    <property type="match status" value="1"/>
</dbReference>
<reference evidence="2 3" key="1">
    <citation type="journal article" date="2016" name="G3 (Bethesda)">
        <title>First Draft Assembly and Annotation of the Genome of a California Endemic Oak Quercus lobata Nee (Fagaceae).</title>
        <authorList>
            <person name="Sork V.L."/>
            <person name="Fitz-Gibbon S.T."/>
            <person name="Puiu D."/>
            <person name="Crepeau M."/>
            <person name="Gugger P.F."/>
            <person name="Sherman R."/>
            <person name="Stevens K."/>
            <person name="Langley C.H."/>
            <person name="Pellegrini M."/>
            <person name="Salzberg S.L."/>
        </authorList>
    </citation>
    <scope>NUCLEOTIDE SEQUENCE [LARGE SCALE GENOMIC DNA]</scope>
    <source>
        <strain evidence="2 3">cv. SW786</strain>
    </source>
</reference>